<dbReference type="Proteomes" id="UP000215914">
    <property type="component" value="Chromosome 5"/>
</dbReference>
<dbReference type="Pfam" id="PF10551">
    <property type="entry name" value="MULE"/>
    <property type="match status" value="1"/>
</dbReference>
<accession>A0A251UUK5</accession>
<feature type="compositionally biased region" description="Basic residues" evidence="1">
    <location>
        <begin position="565"/>
        <end position="574"/>
    </location>
</feature>
<keyword evidence="2" id="KW-0812">Transmembrane</keyword>
<dbReference type="Pfam" id="PF26130">
    <property type="entry name" value="PB1-like"/>
    <property type="match status" value="1"/>
</dbReference>
<evidence type="ECO:0000256" key="1">
    <source>
        <dbReference type="SAM" id="MobiDB-lite"/>
    </source>
</evidence>
<feature type="compositionally biased region" description="Polar residues" evidence="1">
    <location>
        <begin position="316"/>
        <end position="333"/>
    </location>
</feature>
<feature type="region of interest" description="Disordered" evidence="1">
    <location>
        <begin position="515"/>
        <end position="574"/>
    </location>
</feature>
<dbReference type="OMA" id="HERRTMA"/>
<keyword evidence="6" id="KW-1185">Reference proteome</keyword>
<dbReference type="AlphaFoldDB" id="A0A251UUK5"/>
<name>A0A251UUK5_HELAN</name>
<feature type="domain" description="MULE transposase" evidence="3">
    <location>
        <begin position="735"/>
        <end position="807"/>
    </location>
</feature>
<feature type="transmembrane region" description="Helical" evidence="2">
    <location>
        <begin position="816"/>
        <end position="840"/>
    </location>
</feature>
<dbReference type="PANTHER" id="PTHR31973:SF189">
    <property type="entry name" value="TRANSPOSASE, MUDR, PLANT, MULE TRANSPOSASE DOMAIN PROTEIN-RELATED"/>
    <property type="match status" value="1"/>
</dbReference>
<evidence type="ECO:0000313" key="5">
    <source>
        <dbReference type="EMBL" id="OTG26774.1"/>
    </source>
</evidence>
<reference evidence="6" key="1">
    <citation type="journal article" date="2017" name="Nature">
        <title>The sunflower genome provides insights into oil metabolism, flowering and Asterid evolution.</title>
        <authorList>
            <person name="Badouin H."/>
            <person name="Gouzy J."/>
            <person name="Grassa C.J."/>
            <person name="Murat F."/>
            <person name="Staton S.E."/>
            <person name="Cottret L."/>
            <person name="Lelandais-Briere C."/>
            <person name="Owens G.L."/>
            <person name="Carrere S."/>
            <person name="Mayjonade B."/>
            <person name="Legrand L."/>
            <person name="Gill N."/>
            <person name="Kane N.C."/>
            <person name="Bowers J.E."/>
            <person name="Hubner S."/>
            <person name="Bellec A."/>
            <person name="Berard A."/>
            <person name="Berges H."/>
            <person name="Blanchet N."/>
            <person name="Boniface M.C."/>
            <person name="Brunel D."/>
            <person name="Catrice O."/>
            <person name="Chaidir N."/>
            <person name="Claudel C."/>
            <person name="Donnadieu C."/>
            <person name="Faraut T."/>
            <person name="Fievet G."/>
            <person name="Helmstetter N."/>
            <person name="King M."/>
            <person name="Knapp S.J."/>
            <person name="Lai Z."/>
            <person name="Le Paslier M.C."/>
            <person name="Lippi Y."/>
            <person name="Lorenzon L."/>
            <person name="Mandel J.R."/>
            <person name="Marage G."/>
            <person name="Marchand G."/>
            <person name="Marquand E."/>
            <person name="Bret-Mestries E."/>
            <person name="Morien E."/>
            <person name="Nambeesan S."/>
            <person name="Nguyen T."/>
            <person name="Pegot-Espagnet P."/>
            <person name="Pouilly N."/>
            <person name="Raftis F."/>
            <person name="Sallet E."/>
            <person name="Schiex T."/>
            <person name="Thomas J."/>
            <person name="Vandecasteele C."/>
            <person name="Vares D."/>
            <person name="Vear F."/>
            <person name="Vautrin S."/>
            <person name="Crespi M."/>
            <person name="Mangin B."/>
            <person name="Burke J.M."/>
            <person name="Salse J."/>
            <person name="Munos S."/>
            <person name="Vincourt P."/>
            <person name="Rieseberg L.H."/>
            <person name="Langlade N.B."/>
        </authorList>
    </citation>
    <scope>NUCLEOTIDE SEQUENCE [LARGE SCALE GENOMIC DNA]</scope>
    <source>
        <strain evidence="6">cv. SF193</strain>
    </source>
</reference>
<feature type="region of interest" description="Disordered" evidence="1">
    <location>
        <begin position="408"/>
        <end position="467"/>
    </location>
</feature>
<evidence type="ECO:0000256" key="2">
    <source>
        <dbReference type="SAM" id="Phobius"/>
    </source>
</evidence>
<protein>
    <submittedName>
        <fullName evidence="5">Putative transposase, MuDR, plant, MULE transposase domain protein</fullName>
    </submittedName>
</protein>
<keyword evidence="2" id="KW-0472">Membrane</keyword>
<sequence length="841" mass="95094">MPPTSIKPYFHPQIIHSLSQFHLNHPVDHHPHERRTMAHLHDISTWCIRGYGQHFDPYVEYVGEPTMFSIHIFHGGEFVVKPVLKYVKGKSNHIDYIDADEFSVIEFNTMFKMLHYPEDEVVYYHYRIPDKSLVEGIRALGTDRDVIDMCQYVGRIREIEVYVEHWVTKLDTYFLSPPKSTSNVVIEEIAEDAPSVGNVPVRARAKPRHCVRRLAIGWLDDSGQSGVNDVNESGVNDVNELGVNDLEGGINLGDDSVNDIEDGNDLGVNDLEGGINLGDDAVNDIEVQDTVNASAEDSEQNEQDNQNGKDIEQVDVQDTVNASAEDTDSSSLKFTDDEEDSDDPDYRMEHEPPNTDEDDDQREHEGEKVGKNNNDDGDELDYNVDKHNMIQELEVDMDTFRAAVEIEGNDQENQDDEDNQNDEEENAEETTEIDLEDFASADENDPPLKKGLKKMRKRRKGVRGGRGPFYVGQLFTNKEDLKQMVKKHALDSRRQLVIRRNDNRRFRVVCHGVNPDLQGMQPPEGQFGDFANMSGPSEKDGESSTGDGDVDVDVLNTSNPTSQPPKKRLKHQKKVRFPKPTCEWVLHVSRSRDEHPWCVKTFLDNHTCLTTRKVRLYIVSAVAREVESILASNPGIPLLALQDHLEKKNQIQLSLQKTFRAKVMALHRIEGDFKAQYSILREYCEELLRSNPGTTVKIDVERECNPASPTRQFRRIYICLGALKEGFKVNGRNILGLDGCFMKGPFPGQVLSAVGIDSNNGIYPVAYSIVEAETKSSWEWFLGNLGDDLGLDQQSYFTFISDRQKVSSLLVMQSSLLYVVLISYAVLITYAVCVLSSVGLN</sequence>
<dbReference type="EMBL" id="CM007894">
    <property type="protein sequence ID" value="OTG26774.1"/>
    <property type="molecule type" value="Genomic_DNA"/>
</dbReference>
<dbReference type="InParanoid" id="A0A251UUK5"/>
<feature type="region of interest" description="Disordered" evidence="1">
    <location>
        <begin position="293"/>
        <end position="382"/>
    </location>
</feature>
<dbReference type="InterPro" id="IPR058594">
    <property type="entry name" value="PB1-like_dom_pln"/>
</dbReference>
<feature type="compositionally biased region" description="Basic and acidic residues" evidence="1">
    <location>
        <begin position="344"/>
        <end position="353"/>
    </location>
</feature>
<proteinExistence type="predicted"/>
<dbReference type="InterPro" id="IPR018289">
    <property type="entry name" value="MULE_transposase_dom"/>
</dbReference>
<feature type="domain" description="PB1-like" evidence="4">
    <location>
        <begin position="67"/>
        <end position="165"/>
    </location>
</feature>
<feature type="compositionally biased region" description="Basic residues" evidence="1">
    <location>
        <begin position="450"/>
        <end position="463"/>
    </location>
</feature>
<evidence type="ECO:0000259" key="3">
    <source>
        <dbReference type="Pfam" id="PF10551"/>
    </source>
</evidence>
<evidence type="ECO:0000313" key="6">
    <source>
        <dbReference type="Proteomes" id="UP000215914"/>
    </source>
</evidence>
<dbReference type="PANTHER" id="PTHR31973">
    <property type="entry name" value="POLYPROTEIN, PUTATIVE-RELATED"/>
    <property type="match status" value="1"/>
</dbReference>
<gene>
    <name evidence="5" type="ORF">HannXRQ_Chr05g0162391</name>
</gene>
<feature type="compositionally biased region" description="Basic and acidic residues" evidence="1">
    <location>
        <begin position="361"/>
        <end position="374"/>
    </location>
</feature>
<feature type="compositionally biased region" description="Acidic residues" evidence="1">
    <location>
        <begin position="408"/>
        <end position="445"/>
    </location>
</feature>
<organism evidence="5 6">
    <name type="scientific">Helianthus annuus</name>
    <name type="common">Common sunflower</name>
    <dbReference type="NCBI Taxonomy" id="4232"/>
    <lineage>
        <taxon>Eukaryota</taxon>
        <taxon>Viridiplantae</taxon>
        <taxon>Streptophyta</taxon>
        <taxon>Embryophyta</taxon>
        <taxon>Tracheophyta</taxon>
        <taxon>Spermatophyta</taxon>
        <taxon>Magnoliopsida</taxon>
        <taxon>eudicotyledons</taxon>
        <taxon>Gunneridae</taxon>
        <taxon>Pentapetalae</taxon>
        <taxon>asterids</taxon>
        <taxon>campanulids</taxon>
        <taxon>Asterales</taxon>
        <taxon>Asteraceae</taxon>
        <taxon>Asteroideae</taxon>
        <taxon>Heliantheae alliance</taxon>
        <taxon>Heliantheae</taxon>
        <taxon>Helianthus</taxon>
    </lineage>
</organism>
<keyword evidence="2" id="KW-1133">Transmembrane helix</keyword>
<evidence type="ECO:0000259" key="4">
    <source>
        <dbReference type="Pfam" id="PF26130"/>
    </source>
</evidence>